<protein>
    <submittedName>
        <fullName evidence="3">Adhesin</fullName>
    </submittedName>
</protein>
<feature type="domain" description="A-factor biosynthesis hotdog" evidence="2">
    <location>
        <begin position="26"/>
        <end position="160"/>
    </location>
</feature>
<evidence type="ECO:0000259" key="2">
    <source>
        <dbReference type="Pfam" id="PF03756"/>
    </source>
</evidence>
<comment type="caution">
    <text evidence="3">The sequence shown here is derived from an EMBL/GenBank/DDBJ whole genome shotgun (WGS) entry which is preliminary data.</text>
</comment>
<sequence>MQSFVADARPGAVDVPELTRTVPRQLVHRAAVAEVFLTGWSALDEGRTRVLAQWPRAHSFYTPVDGRHDPLLVAETIRQAGVLVAHAVHDVPLGHRFLMWGLHFTVRPDHLAVGTRPADLELDVDFSEVRGPKGRLEGPYTVTIRLEDRVVATGGARFTCTSPAVYRRLRGARLEQSAQGGGAAATPPQPLPPASVGRQSAFDVVLAGSESTRRWQLRVDTAHPILFDHPDDHIPGMVLLEAARQAATALSPEGSVLVAMENGFDRYVEFGSPCWIEAEELPADDPAGRPGGVRVVGRQDGEQVFSSLLTLDRPTA</sequence>
<evidence type="ECO:0000313" key="4">
    <source>
        <dbReference type="Proteomes" id="UP000658320"/>
    </source>
</evidence>
<evidence type="ECO:0000313" key="3">
    <source>
        <dbReference type="EMBL" id="GGR02489.1"/>
    </source>
</evidence>
<accession>A0A918C2K1</accession>
<dbReference type="InterPro" id="IPR005509">
    <property type="entry name" value="AfsA_hotdog_dom"/>
</dbReference>
<dbReference type="InterPro" id="IPR047757">
    <property type="entry name" value="AfsA-like"/>
</dbReference>
<feature type="region of interest" description="Disordered" evidence="1">
    <location>
        <begin position="177"/>
        <end position="196"/>
    </location>
</feature>
<feature type="domain" description="A-factor biosynthesis hotdog" evidence="2">
    <location>
        <begin position="196"/>
        <end position="285"/>
    </location>
</feature>
<dbReference type="NCBIfam" id="NF041195">
    <property type="entry name" value="ScbA_BarX_GamBu"/>
    <property type="match status" value="1"/>
</dbReference>
<name>A0A918C2K1_9ACTN</name>
<dbReference type="AlphaFoldDB" id="A0A918C2K1"/>
<dbReference type="Pfam" id="PF03756">
    <property type="entry name" value="AfsA"/>
    <property type="match status" value="2"/>
</dbReference>
<evidence type="ECO:0000256" key="1">
    <source>
        <dbReference type="SAM" id="MobiDB-lite"/>
    </source>
</evidence>
<reference evidence="3" key="1">
    <citation type="journal article" date="2014" name="Int. J. Syst. Evol. Microbiol.">
        <title>Complete genome sequence of Corynebacterium casei LMG S-19264T (=DSM 44701T), isolated from a smear-ripened cheese.</title>
        <authorList>
            <consortium name="US DOE Joint Genome Institute (JGI-PGF)"/>
            <person name="Walter F."/>
            <person name="Albersmeier A."/>
            <person name="Kalinowski J."/>
            <person name="Ruckert C."/>
        </authorList>
    </citation>
    <scope>NUCLEOTIDE SEQUENCE</scope>
    <source>
        <strain evidence="3">JCM 4346</strain>
    </source>
</reference>
<keyword evidence="4" id="KW-1185">Reference proteome</keyword>
<gene>
    <name evidence="3" type="ORF">GCM10010251_17850</name>
</gene>
<dbReference type="GO" id="GO:0016740">
    <property type="term" value="F:transferase activity"/>
    <property type="evidence" value="ECO:0007669"/>
    <property type="project" value="InterPro"/>
</dbReference>
<reference evidence="3" key="2">
    <citation type="submission" date="2020-09" db="EMBL/GenBank/DDBJ databases">
        <authorList>
            <person name="Sun Q."/>
            <person name="Ohkuma M."/>
        </authorList>
    </citation>
    <scope>NUCLEOTIDE SEQUENCE</scope>
    <source>
        <strain evidence="3">JCM 4346</strain>
    </source>
</reference>
<dbReference type="Proteomes" id="UP000658320">
    <property type="component" value="Unassembled WGS sequence"/>
</dbReference>
<proteinExistence type="predicted"/>
<organism evidence="3 4">
    <name type="scientific">Streptomyces aurantiogriseus</name>
    <dbReference type="NCBI Taxonomy" id="66870"/>
    <lineage>
        <taxon>Bacteria</taxon>
        <taxon>Bacillati</taxon>
        <taxon>Actinomycetota</taxon>
        <taxon>Actinomycetes</taxon>
        <taxon>Kitasatosporales</taxon>
        <taxon>Streptomycetaceae</taxon>
        <taxon>Streptomyces</taxon>
    </lineage>
</organism>
<dbReference type="EMBL" id="BMSX01000003">
    <property type="protein sequence ID" value="GGR02489.1"/>
    <property type="molecule type" value="Genomic_DNA"/>
</dbReference>